<evidence type="ECO:0000313" key="5">
    <source>
        <dbReference type="EMBL" id="RFN46912.1"/>
    </source>
</evidence>
<dbReference type="InterPro" id="IPR036812">
    <property type="entry name" value="NAD(P)_OxRdtase_dom_sf"/>
</dbReference>
<dbReference type="AlphaFoldDB" id="A0A395MG82"/>
<dbReference type="STRING" id="2594813.A0A395MG82"/>
<dbReference type="InterPro" id="IPR050523">
    <property type="entry name" value="AKR_Detox_Biosynth"/>
</dbReference>
<evidence type="ECO:0000256" key="3">
    <source>
        <dbReference type="ARBA" id="ARBA00038157"/>
    </source>
</evidence>
<feature type="domain" description="NADP-dependent oxidoreductase" evidence="4">
    <location>
        <begin position="30"/>
        <end position="332"/>
    </location>
</feature>
<reference evidence="5 6" key="1">
    <citation type="journal article" date="2018" name="PLoS Pathog.">
        <title>Evolution of structural diversity of trichothecenes, a family of toxins produced by plant pathogenic and entomopathogenic fungi.</title>
        <authorList>
            <person name="Proctor R.H."/>
            <person name="McCormick S.P."/>
            <person name="Kim H.S."/>
            <person name="Cardoza R.E."/>
            <person name="Stanley A.M."/>
            <person name="Lindo L."/>
            <person name="Kelly A."/>
            <person name="Brown D.W."/>
            <person name="Lee T."/>
            <person name="Vaughan M.M."/>
            <person name="Alexander N.J."/>
            <person name="Busman M."/>
            <person name="Gutierrez S."/>
        </authorList>
    </citation>
    <scope>NUCLEOTIDE SEQUENCE [LARGE SCALE GENOMIC DNA]</scope>
    <source>
        <strain evidence="5 6">NRRL 13405</strain>
    </source>
</reference>
<evidence type="ECO:0000256" key="1">
    <source>
        <dbReference type="ARBA" id="ARBA00022857"/>
    </source>
</evidence>
<dbReference type="SUPFAM" id="SSF51430">
    <property type="entry name" value="NAD(P)-linked oxidoreductase"/>
    <property type="match status" value="1"/>
</dbReference>
<dbReference type="OrthoDB" id="4978782at2759"/>
<dbReference type="Gene3D" id="3.20.20.100">
    <property type="entry name" value="NADP-dependent oxidoreductase domain"/>
    <property type="match status" value="1"/>
</dbReference>
<protein>
    <submittedName>
        <fullName evidence="5">Norsolorinic acid reductase</fullName>
    </submittedName>
</protein>
<dbReference type="PANTHER" id="PTHR43364">
    <property type="entry name" value="NADH-SPECIFIC METHYLGLYOXAL REDUCTASE-RELATED"/>
    <property type="match status" value="1"/>
</dbReference>
<organism evidence="5 6">
    <name type="scientific">Fusarium flagelliforme</name>
    <dbReference type="NCBI Taxonomy" id="2675880"/>
    <lineage>
        <taxon>Eukaryota</taxon>
        <taxon>Fungi</taxon>
        <taxon>Dikarya</taxon>
        <taxon>Ascomycota</taxon>
        <taxon>Pezizomycotina</taxon>
        <taxon>Sordariomycetes</taxon>
        <taxon>Hypocreomycetidae</taxon>
        <taxon>Hypocreales</taxon>
        <taxon>Nectriaceae</taxon>
        <taxon>Fusarium</taxon>
        <taxon>Fusarium incarnatum-equiseti species complex</taxon>
    </lineage>
</organism>
<dbReference type="Proteomes" id="UP000265631">
    <property type="component" value="Unassembled WGS sequence"/>
</dbReference>
<sequence length="379" mass="42056">MADGFMAPPPKGPLNRYRALSPNAAVHVSPICLGTSNFGDNWAGLLGSCDKPTTEGILDYFYEQGGNFLDTANQYQDGQSEQWVGDWMEKRGVRDQMVIATKYSLSDRGRFAGGEITANTTGNNAKTLRVSVERSLKRLQTDYIDILYVHYWDYHTSIPEVMQSLNHLVEAGKVIYLGISDAPAWVVSKANQYARDHGLRGFAVYQGLWSAAVRDFERDIIPMAREEGMALAPWGALGRGNFKTDEQRKNDPGRNASVGVTLKNEIAVGKALSGIAERKGTIPTSLALAYVMKKYPYTFPVIGGRKIEHLKGNIEALKLDLSKEDIKDIEAAIPFDPGFPHTWLYMGAQPDHPADIWMMGMAGHFDHVPLPESIEPYKE</sequence>
<keyword evidence="2" id="KW-0560">Oxidoreductase</keyword>
<comment type="similarity">
    <text evidence="3">Belongs to the aldo/keto reductase family. Aldo/keto reductase 2 subfamily.</text>
</comment>
<comment type="caution">
    <text evidence="5">The sequence shown here is derived from an EMBL/GenBank/DDBJ whole genome shotgun (WGS) entry which is preliminary data.</text>
</comment>
<dbReference type="GO" id="GO:0016491">
    <property type="term" value="F:oxidoreductase activity"/>
    <property type="evidence" value="ECO:0007669"/>
    <property type="project" value="UniProtKB-KW"/>
</dbReference>
<proteinExistence type="inferred from homology"/>
<keyword evidence="6" id="KW-1185">Reference proteome</keyword>
<gene>
    <name evidence="5" type="ORF">FIE12Z_8845</name>
</gene>
<accession>A0A395MG82</accession>
<dbReference type="Pfam" id="PF00248">
    <property type="entry name" value="Aldo_ket_red"/>
    <property type="match status" value="1"/>
</dbReference>
<dbReference type="EMBL" id="PXXK01000279">
    <property type="protein sequence ID" value="RFN46912.1"/>
    <property type="molecule type" value="Genomic_DNA"/>
</dbReference>
<evidence type="ECO:0000313" key="6">
    <source>
        <dbReference type="Proteomes" id="UP000265631"/>
    </source>
</evidence>
<dbReference type="InterPro" id="IPR023210">
    <property type="entry name" value="NADP_OxRdtase_dom"/>
</dbReference>
<name>A0A395MG82_9HYPO</name>
<dbReference type="PANTHER" id="PTHR43364:SF7">
    <property type="entry name" value="NADP-DEPENDENT OXIDOREDUCTASE DOMAIN-CONTAINING PROTEIN-RELATED"/>
    <property type="match status" value="1"/>
</dbReference>
<keyword evidence="1" id="KW-0521">NADP</keyword>
<evidence type="ECO:0000259" key="4">
    <source>
        <dbReference type="Pfam" id="PF00248"/>
    </source>
</evidence>
<evidence type="ECO:0000256" key="2">
    <source>
        <dbReference type="ARBA" id="ARBA00023002"/>
    </source>
</evidence>